<dbReference type="InterPro" id="IPR008928">
    <property type="entry name" value="6-hairpin_glycosidase_sf"/>
</dbReference>
<dbReference type="GO" id="GO:0005975">
    <property type="term" value="P:carbohydrate metabolic process"/>
    <property type="evidence" value="ECO:0007669"/>
    <property type="project" value="InterPro"/>
</dbReference>
<dbReference type="Gene3D" id="1.50.10.10">
    <property type="match status" value="1"/>
</dbReference>
<reference evidence="3" key="1">
    <citation type="submission" date="2017-02" db="EMBL/GenBank/DDBJ databases">
        <title>Comparative genomics and description of representatives of a novel lineage of planctomycetes thriving in anoxic sediments.</title>
        <authorList>
            <person name="Spring S."/>
            <person name="Bunk B."/>
            <person name="Sproer C."/>
        </authorList>
    </citation>
    <scope>NUCLEOTIDE SEQUENCE [LARGE SCALE GENOMIC DNA]</scope>
    <source>
        <strain evidence="3">SM-Chi-D1</strain>
    </source>
</reference>
<name>A0A1Q2MEY5_9BACT</name>
<accession>A0A1Q2MEY5</accession>
<dbReference type="AlphaFoldDB" id="A0A1Q2MEY5"/>
<dbReference type="Proteomes" id="UP000188181">
    <property type="component" value="Chromosome"/>
</dbReference>
<dbReference type="InterPro" id="IPR006775">
    <property type="entry name" value="GH116_catalytic"/>
</dbReference>
<dbReference type="PANTHER" id="PTHR12654">
    <property type="entry name" value="BILE ACID BETA-GLUCOSIDASE-RELATED"/>
    <property type="match status" value="1"/>
</dbReference>
<sequence>MSPEGKIPFRIGLDYDAAIDGQLGAVLASYREYLCSGSGKWLAQNWDNIEKAMDYVIERWDSDEDGFFQGLSHNTLDASMTGTSSWIGSMYVAALRASSKMAKLNNDIQKGGRYSALADTAAKNQDSALFNGEYYIQLPESSVQGEAAVENMQVAQKYSGSRELINGSSIDQLLGQWWASQLDLGWIYDKQNTTNAARAIFKYNFKDKLEGIKQYPRKFAADSDGGMLIATWPGDDRPDNHIKYADEIMSGFEYSAASMMIYAGLRDEPYKVLKTAAKRYDGRLRKDCYLKDYNGNPFGDVECGFFYARPLSIWSVLTAYQGFSFNGPEKSLGFAPNIDFDDHVSFFVTNSGWGTYQQTFSGSLKAVITVDYGFVELKTLRLKMPEEHKIKKVLLKAGQVQRAMDFERIDGFIVIKMPEILKIKTGRSLDVICL</sequence>
<dbReference type="PANTHER" id="PTHR12654:SF4">
    <property type="entry name" value="PB1 DOMAIN-CONTAINING PROTEIN"/>
    <property type="match status" value="1"/>
</dbReference>
<dbReference type="EMBL" id="CP019646">
    <property type="protein sequence ID" value="AQQ71108.1"/>
    <property type="molecule type" value="Genomic_DNA"/>
</dbReference>
<dbReference type="SUPFAM" id="SSF48208">
    <property type="entry name" value="Six-hairpin glycosidases"/>
    <property type="match status" value="1"/>
</dbReference>
<dbReference type="InterPro" id="IPR052566">
    <property type="entry name" value="Non-lysos_glucosylceramidase"/>
</dbReference>
<keyword evidence="3" id="KW-1185">Reference proteome</keyword>
<dbReference type="Pfam" id="PF04685">
    <property type="entry name" value="DUF608"/>
    <property type="match status" value="1"/>
</dbReference>
<evidence type="ECO:0000313" key="3">
    <source>
        <dbReference type="Proteomes" id="UP000188181"/>
    </source>
</evidence>
<evidence type="ECO:0000259" key="1">
    <source>
        <dbReference type="Pfam" id="PF04685"/>
    </source>
</evidence>
<dbReference type="STRING" id="1851148.SMSP2_01473"/>
<proteinExistence type="predicted"/>
<organism evidence="2 3">
    <name type="scientific">Limihaloglobus sulfuriphilus</name>
    <dbReference type="NCBI Taxonomy" id="1851148"/>
    <lineage>
        <taxon>Bacteria</taxon>
        <taxon>Pseudomonadati</taxon>
        <taxon>Planctomycetota</taxon>
        <taxon>Phycisphaerae</taxon>
        <taxon>Sedimentisphaerales</taxon>
        <taxon>Sedimentisphaeraceae</taxon>
        <taxon>Limihaloglobus</taxon>
    </lineage>
</organism>
<dbReference type="GO" id="GO:0008422">
    <property type="term" value="F:beta-glucosidase activity"/>
    <property type="evidence" value="ECO:0007669"/>
    <property type="project" value="TreeGrafter"/>
</dbReference>
<gene>
    <name evidence="2" type="ORF">SMSP2_01473</name>
</gene>
<dbReference type="KEGG" id="pbas:SMSP2_01473"/>
<evidence type="ECO:0000313" key="2">
    <source>
        <dbReference type="EMBL" id="AQQ71108.1"/>
    </source>
</evidence>
<dbReference type="InterPro" id="IPR012341">
    <property type="entry name" value="6hp_glycosidase-like_sf"/>
</dbReference>
<protein>
    <submittedName>
        <fullName evidence="2">Putative bile acid beta-glucosidase</fullName>
    </submittedName>
</protein>
<feature type="domain" description="Glycosyl-hydrolase family 116 catalytic region" evidence="1">
    <location>
        <begin position="20"/>
        <end position="315"/>
    </location>
</feature>